<dbReference type="EMBL" id="FQVW01000008">
    <property type="protein sequence ID" value="SHF89510.1"/>
    <property type="molecule type" value="Genomic_DNA"/>
</dbReference>
<dbReference type="RefSeq" id="WP_200801024.1">
    <property type="nucleotide sequence ID" value="NZ_FQVW01000008.1"/>
</dbReference>
<reference evidence="1 2" key="1">
    <citation type="submission" date="2016-11" db="EMBL/GenBank/DDBJ databases">
        <authorList>
            <person name="Jaros S."/>
            <person name="Januszkiewicz K."/>
            <person name="Wedrychowicz H."/>
        </authorList>
    </citation>
    <scope>NUCLEOTIDE SEQUENCE [LARGE SCALE GENOMIC DNA]</scope>
    <source>
        <strain evidence="1 2">IBRC-M 10683</strain>
    </source>
</reference>
<dbReference type="STRING" id="930117.SAMN05216225_100838"/>
<dbReference type="Proteomes" id="UP000183988">
    <property type="component" value="Unassembled WGS sequence"/>
</dbReference>
<sequence length="51" mass="6129">MGEQEFYKRMLKKIIDDTEKNRISSQEEMVQTLINELSEQLDKRKSRPVTN</sequence>
<evidence type="ECO:0000313" key="2">
    <source>
        <dbReference type="Proteomes" id="UP000183988"/>
    </source>
</evidence>
<evidence type="ECO:0000313" key="1">
    <source>
        <dbReference type="EMBL" id="SHF89510.1"/>
    </source>
</evidence>
<gene>
    <name evidence="1" type="ORF">SAMN05216225_100838</name>
</gene>
<proteinExistence type="predicted"/>
<protein>
    <submittedName>
        <fullName evidence="1">Uncharacterized protein</fullName>
    </submittedName>
</protein>
<name>A0A1M5FD65_9BACI</name>
<keyword evidence="2" id="KW-1185">Reference proteome</keyword>
<dbReference type="AlphaFoldDB" id="A0A1M5FD65"/>
<accession>A0A1M5FD65</accession>
<organism evidence="1 2">
    <name type="scientific">Ornithinibacillus halophilus</name>
    <dbReference type="NCBI Taxonomy" id="930117"/>
    <lineage>
        <taxon>Bacteria</taxon>
        <taxon>Bacillati</taxon>
        <taxon>Bacillota</taxon>
        <taxon>Bacilli</taxon>
        <taxon>Bacillales</taxon>
        <taxon>Bacillaceae</taxon>
        <taxon>Ornithinibacillus</taxon>
    </lineage>
</organism>